<dbReference type="AlphaFoldDB" id="A0A4R2P3U7"/>
<dbReference type="GO" id="GO:0043937">
    <property type="term" value="P:regulation of sporulation"/>
    <property type="evidence" value="ECO:0007669"/>
    <property type="project" value="InterPro"/>
</dbReference>
<reference evidence="1 2" key="1">
    <citation type="submission" date="2019-03" db="EMBL/GenBank/DDBJ databases">
        <title>Genomic Encyclopedia of Type Strains, Phase IV (KMG-IV): sequencing the most valuable type-strain genomes for metagenomic binning, comparative biology and taxonomic classification.</title>
        <authorList>
            <person name="Goeker M."/>
        </authorList>
    </citation>
    <scope>NUCLEOTIDE SEQUENCE [LARGE SCALE GENOMIC DNA]</scope>
    <source>
        <strain evidence="1 2">DSM 19377</strain>
    </source>
</reference>
<comment type="caution">
    <text evidence="1">The sequence shown here is derived from an EMBL/GenBank/DDBJ whole genome shotgun (WGS) entry which is preliminary data.</text>
</comment>
<dbReference type="EMBL" id="SLXK01000015">
    <property type="protein sequence ID" value="TCP28808.1"/>
    <property type="molecule type" value="Genomic_DNA"/>
</dbReference>
<name>A0A4R2P3U7_9BACL</name>
<dbReference type="SUPFAM" id="SSF140500">
    <property type="entry name" value="BAS1536-like"/>
    <property type="match status" value="1"/>
</dbReference>
<sequence>MDKTQLINEIENARHHLFSAAEQYPLCSEQVINLSSYLDRLLNQFEQFERARVN</sequence>
<accession>A0A4R2P3U7</accession>
<dbReference type="Gene3D" id="4.10.280.10">
    <property type="entry name" value="Helix-loop-helix DNA-binding domain"/>
    <property type="match status" value="1"/>
</dbReference>
<gene>
    <name evidence="1" type="ORF">EV207_11543</name>
</gene>
<organism evidence="1 2">
    <name type="scientific">Scopulibacillus darangshiensis</name>
    <dbReference type="NCBI Taxonomy" id="442528"/>
    <lineage>
        <taxon>Bacteria</taxon>
        <taxon>Bacillati</taxon>
        <taxon>Bacillota</taxon>
        <taxon>Bacilli</taxon>
        <taxon>Bacillales</taxon>
        <taxon>Sporolactobacillaceae</taxon>
        <taxon>Scopulibacillus</taxon>
    </lineage>
</organism>
<dbReference type="InterPro" id="IPR036638">
    <property type="entry name" value="HLH_DNA-bd_sf"/>
</dbReference>
<protein>
    <submittedName>
        <fullName evidence="1">Spo0E like sporulation regulatory protein</fullName>
    </submittedName>
</protein>
<keyword evidence="2" id="KW-1185">Reference proteome</keyword>
<dbReference type="Pfam" id="PF09388">
    <property type="entry name" value="SpoOE-like"/>
    <property type="match status" value="1"/>
</dbReference>
<proteinExistence type="predicted"/>
<dbReference type="RefSeq" id="WP_165886918.1">
    <property type="nucleotide sequence ID" value="NZ_SLXK01000015.1"/>
</dbReference>
<dbReference type="InterPro" id="IPR018540">
    <property type="entry name" value="Spo0E-like"/>
</dbReference>
<dbReference type="Proteomes" id="UP000295416">
    <property type="component" value="Unassembled WGS sequence"/>
</dbReference>
<evidence type="ECO:0000313" key="2">
    <source>
        <dbReference type="Proteomes" id="UP000295416"/>
    </source>
</evidence>
<evidence type="ECO:0000313" key="1">
    <source>
        <dbReference type="EMBL" id="TCP28808.1"/>
    </source>
</evidence>
<dbReference type="InterPro" id="IPR037208">
    <property type="entry name" value="Spo0E-like_sf"/>
</dbReference>
<dbReference type="GO" id="GO:0046983">
    <property type="term" value="F:protein dimerization activity"/>
    <property type="evidence" value="ECO:0007669"/>
    <property type="project" value="InterPro"/>
</dbReference>